<organism evidence="2 3">
    <name type="scientific">Gimesia maris</name>
    <dbReference type="NCBI Taxonomy" id="122"/>
    <lineage>
        <taxon>Bacteria</taxon>
        <taxon>Pseudomonadati</taxon>
        <taxon>Planctomycetota</taxon>
        <taxon>Planctomycetia</taxon>
        <taxon>Planctomycetales</taxon>
        <taxon>Planctomycetaceae</taxon>
        <taxon>Gimesia</taxon>
    </lineage>
</organism>
<sequence length="585" mass="64458">MFVNWKNLLILSLLLFSCRGVSGAEFSQTAISSDAGIVIRLKQPGETQQKLTSIMNQVDESLSTILGANLRTFLGRSISNPTLAGVDNTRDMCVGVFLSQTKRPGLLYVIPVSDAAAFKAGLGENYKSVVQEKWSIYSEDQMLVDQALEVIKDSNQNFQALMSAEAKEMFATGDFSVYVNSEKLVTIYQPQLKLAGQQLQQALTQLSKSVKTSPGVNTAPILSMYSALGKGALQAVQDSHSYTTALTVEQGGLRLDSLFEVKPDSQTDQLFQKNPPKQFDLLGKFPADQLAYFAGAGNTDALITWGMNFTAQMFDETTENQEARQKFDSIVKAIRSLKFGSYYFSFELGKLSEGVLNAYTVSEVSPSGEMRKYTRQMMAMMKNMSFPGVKQEIKYTPDAETIGDETVDLTVIKQEVDLGSDPLQVQKRMLEILYGPEGITNRMAYPEGKVLQAMGGTASMKKFLDALNAADNSREIAQNQPAFQTARKQGLQQANILALVDVSGTIGRIHDVLSESRRQEGVFSKELMKKQGIPDSYVTFTLGMSKQAMVTKTYLPVQTLQGGFKVFSIISSQKLSRQSEKPKNN</sequence>
<keyword evidence="1" id="KW-0732">Signal</keyword>
<comment type="caution">
    <text evidence="2">The sequence shown here is derived from an EMBL/GenBank/DDBJ whole genome shotgun (WGS) entry which is preliminary data.</text>
</comment>
<evidence type="ECO:0000256" key="1">
    <source>
        <dbReference type="SAM" id="SignalP"/>
    </source>
</evidence>
<name>A0A3D3RHL2_9PLAN</name>
<gene>
    <name evidence="2" type="ORF">DIT97_32700</name>
</gene>
<dbReference type="PROSITE" id="PS51257">
    <property type="entry name" value="PROKAR_LIPOPROTEIN"/>
    <property type="match status" value="1"/>
</dbReference>
<protein>
    <recommendedName>
        <fullName evidence="4">DUF3352 domain-containing protein</fullName>
    </recommendedName>
</protein>
<reference evidence="2 3" key="1">
    <citation type="journal article" date="2018" name="Nat. Biotechnol.">
        <title>A standardized bacterial taxonomy based on genome phylogeny substantially revises the tree of life.</title>
        <authorList>
            <person name="Parks D.H."/>
            <person name="Chuvochina M."/>
            <person name="Waite D.W."/>
            <person name="Rinke C."/>
            <person name="Skarshewski A."/>
            <person name="Chaumeil P.A."/>
            <person name="Hugenholtz P."/>
        </authorList>
    </citation>
    <scope>NUCLEOTIDE SEQUENCE [LARGE SCALE GENOMIC DNA]</scope>
    <source>
        <strain evidence="2">UBA9375</strain>
    </source>
</reference>
<dbReference type="AlphaFoldDB" id="A0A3D3RHL2"/>
<evidence type="ECO:0000313" key="2">
    <source>
        <dbReference type="EMBL" id="HCO27527.1"/>
    </source>
</evidence>
<evidence type="ECO:0000313" key="3">
    <source>
        <dbReference type="Proteomes" id="UP000263642"/>
    </source>
</evidence>
<feature type="chain" id="PRO_5017601647" description="DUF3352 domain-containing protein" evidence="1">
    <location>
        <begin position="24"/>
        <end position="585"/>
    </location>
</feature>
<accession>A0A3D3RHL2</accession>
<evidence type="ECO:0008006" key="4">
    <source>
        <dbReference type="Google" id="ProtNLM"/>
    </source>
</evidence>
<feature type="signal peptide" evidence="1">
    <location>
        <begin position="1"/>
        <end position="23"/>
    </location>
</feature>
<dbReference type="Proteomes" id="UP000263642">
    <property type="component" value="Unassembled WGS sequence"/>
</dbReference>
<dbReference type="EMBL" id="DQAY01000201">
    <property type="protein sequence ID" value="HCO27527.1"/>
    <property type="molecule type" value="Genomic_DNA"/>
</dbReference>
<proteinExistence type="predicted"/>